<name>A0A832W814_PYRHR</name>
<dbReference type="SUPFAM" id="SSF74650">
    <property type="entry name" value="Galactose mutarotase-like"/>
    <property type="match status" value="1"/>
</dbReference>
<comment type="similarity">
    <text evidence="1">Belongs to the glycosyl hydrolase 65 family.</text>
</comment>
<dbReference type="PIRSF" id="PIRSF036289">
    <property type="entry name" value="Glycosyl_hydrolase_malt_phosph"/>
    <property type="match status" value="1"/>
</dbReference>
<evidence type="ECO:0000313" key="7">
    <source>
        <dbReference type="EMBL" id="HII61398.1"/>
    </source>
</evidence>
<evidence type="ECO:0000259" key="4">
    <source>
        <dbReference type="Pfam" id="PF03632"/>
    </source>
</evidence>
<evidence type="ECO:0000256" key="1">
    <source>
        <dbReference type="ARBA" id="ARBA00006768"/>
    </source>
</evidence>
<dbReference type="GeneID" id="1443076"/>
<dbReference type="EMBL" id="DUJN01000006">
    <property type="protein sequence ID" value="HII61398.1"/>
    <property type="molecule type" value="Genomic_DNA"/>
</dbReference>
<evidence type="ECO:0000259" key="5">
    <source>
        <dbReference type="Pfam" id="PF03633"/>
    </source>
</evidence>
<dbReference type="GO" id="GO:0016757">
    <property type="term" value="F:glycosyltransferase activity"/>
    <property type="evidence" value="ECO:0007669"/>
    <property type="project" value="UniProtKB-KW"/>
</dbReference>
<keyword evidence="7" id="KW-0378">Hydrolase</keyword>
<dbReference type="Gene3D" id="2.70.98.40">
    <property type="entry name" value="Glycoside hydrolase, family 65, N-terminal domain"/>
    <property type="match status" value="1"/>
</dbReference>
<evidence type="ECO:0000313" key="8">
    <source>
        <dbReference type="Proteomes" id="UP000617544"/>
    </source>
</evidence>
<dbReference type="Pfam" id="PF03632">
    <property type="entry name" value="Glyco_hydro_65m"/>
    <property type="match status" value="1"/>
</dbReference>
<dbReference type="PANTHER" id="PTHR11051">
    <property type="entry name" value="GLYCOSYL HYDROLASE-RELATED"/>
    <property type="match status" value="1"/>
</dbReference>
<dbReference type="GO" id="GO:0004553">
    <property type="term" value="F:hydrolase activity, hydrolyzing O-glycosyl compounds"/>
    <property type="evidence" value="ECO:0007669"/>
    <property type="project" value="TreeGrafter"/>
</dbReference>
<comment type="caution">
    <text evidence="7">The sequence shown here is derived from an EMBL/GenBank/DDBJ whole genome shotgun (WGS) entry which is preliminary data.</text>
</comment>
<evidence type="ECO:0000259" key="6">
    <source>
        <dbReference type="Pfam" id="PF03636"/>
    </source>
</evidence>
<organism evidence="7 8">
    <name type="scientific">Pyrococcus horikoshii</name>
    <dbReference type="NCBI Taxonomy" id="53953"/>
    <lineage>
        <taxon>Archaea</taxon>
        <taxon>Methanobacteriati</taxon>
        <taxon>Methanobacteriota</taxon>
        <taxon>Thermococci</taxon>
        <taxon>Thermococcales</taxon>
        <taxon>Thermococcaceae</taxon>
        <taxon>Pyrococcus</taxon>
    </lineage>
</organism>
<dbReference type="InterPro" id="IPR037018">
    <property type="entry name" value="GH65_N"/>
</dbReference>
<keyword evidence="3" id="KW-0808">Transferase</keyword>
<dbReference type="PANTHER" id="PTHR11051:SF8">
    <property type="entry name" value="PROTEIN-GLUCOSYLGALACTOSYLHYDROXYLYSINE GLUCOSIDASE"/>
    <property type="match status" value="1"/>
</dbReference>
<dbReference type="InterPro" id="IPR017045">
    <property type="entry name" value="Malt_Pase/Glycosyl_Hdrlase"/>
</dbReference>
<dbReference type="GO" id="GO:0005975">
    <property type="term" value="P:carbohydrate metabolic process"/>
    <property type="evidence" value="ECO:0007669"/>
    <property type="project" value="InterPro"/>
</dbReference>
<dbReference type="OMA" id="EAYCIPF"/>
<gene>
    <name evidence="7" type="ORF">HA331_06605</name>
</gene>
<proteinExistence type="inferred from homology"/>
<dbReference type="RefSeq" id="WP_010884841.1">
    <property type="nucleotide sequence ID" value="NZ_DUJN01000006.1"/>
</dbReference>
<feature type="domain" description="Glycoside hydrolase family 65 N-terminal" evidence="6">
    <location>
        <begin position="6"/>
        <end position="234"/>
    </location>
</feature>
<dbReference type="InterPro" id="IPR005195">
    <property type="entry name" value="Glyco_hydro_65_M"/>
</dbReference>
<dbReference type="InterPro" id="IPR005196">
    <property type="entry name" value="Glyco_hydro_65_N"/>
</dbReference>
<dbReference type="SUPFAM" id="SSF48208">
    <property type="entry name" value="Six-hairpin glycosidases"/>
    <property type="match status" value="1"/>
</dbReference>
<dbReference type="Gene3D" id="1.50.10.10">
    <property type="match status" value="1"/>
</dbReference>
<dbReference type="SMR" id="A0A832W814"/>
<accession>A0A832W814</accession>
<feature type="domain" description="Glycoside hydrolase family 65 central catalytic" evidence="4">
    <location>
        <begin position="285"/>
        <end position="655"/>
    </location>
</feature>
<dbReference type="InterPro" id="IPR011013">
    <property type="entry name" value="Gal_mutarotase_sf_dom"/>
</dbReference>
<dbReference type="Proteomes" id="UP000617544">
    <property type="component" value="Unassembled WGS sequence"/>
</dbReference>
<sequence length="737" mass="85598">MRFQFGFSKEDEQVLGTILTLGNGQLGVRGEFELERSPYGTIVSGVYDYTPYFYRELVNGPRTIGMIIIIDGELINPSSQKVKEFQRELDIEKGLLRTHLEIETKNGNKILYKSTRIVHMKRKNLILLDFELKASKGGIAVVVNPIEFNTANPGFIDEIMIKHYRVDSIKETEEGVYARVKTLDNKYTLEIASSLVPSEYTSRSTFRTDNEIGEIYIVKLKPGKTYKFTKYVTVSKGAALEELKDVKRLGFEKLYEEHINSWKRIWEKVKVEIEGDKDLENALNFNIFHLIQSLPPTDKVSLPARGIHGFGYRGHIFWDTEIYALPFFIFTMPKEARRLLLYRCNNLDAAKENAKMNGYQGVQFPWESADDGREATPSEIPLDMLGRKIVRIYTGEEEHHITADIAYIVDFYYQVSGDLEFMNRCGLEIIFETARFWASRVEFEEGKGYVIKKVIGPDEYHEHVNNNFFTNLMAKHNLELAIRYFRESKNREPWKKIVEKLNIREEEVEKWEEIAKNMYIPRKIDGVFEEFDGYFELMDFEVDPFNIGEKTLPEEIRNNIGKTKLVKQADVIMAQYLLKDYFSPEEIKSNFNYYIRRTTHASSLSMPPYAIIATWIGEVKIAYEYFKRCANIDLKNVYGNTAEGFHLATAGGTWQVLVRGFCGLNVKGNKIELNPNLPEKWKYVKFRIFFKGSWIEFKISRKKVRARMLEGSRKVKISSFGKEVDLYPGKEVVIVAN</sequence>
<reference evidence="7" key="1">
    <citation type="journal article" date="2020" name="bioRxiv">
        <title>A rank-normalized archaeal taxonomy based on genome phylogeny resolves widespread incomplete and uneven classifications.</title>
        <authorList>
            <person name="Rinke C."/>
            <person name="Chuvochina M."/>
            <person name="Mussig A.J."/>
            <person name="Chaumeil P.-A."/>
            <person name="Waite D.W."/>
            <person name="Whitman W.B."/>
            <person name="Parks D.H."/>
            <person name="Hugenholtz P."/>
        </authorList>
    </citation>
    <scope>NUCLEOTIDE SEQUENCE</scope>
    <source>
        <strain evidence="7">UBA8834</strain>
    </source>
</reference>
<evidence type="ECO:0000256" key="2">
    <source>
        <dbReference type="ARBA" id="ARBA00022676"/>
    </source>
</evidence>
<dbReference type="GO" id="GO:0030246">
    <property type="term" value="F:carbohydrate binding"/>
    <property type="evidence" value="ECO:0007669"/>
    <property type="project" value="InterPro"/>
</dbReference>
<dbReference type="InterPro" id="IPR005194">
    <property type="entry name" value="Glyco_hydro_65_C"/>
</dbReference>
<dbReference type="Gene3D" id="2.60.420.10">
    <property type="entry name" value="Maltose phosphorylase, domain 3"/>
    <property type="match status" value="1"/>
</dbReference>
<feature type="domain" description="Glycoside hydrolase family 65 C-terminal" evidence="5">
    <location>
        <begin position="664"/>
        <end position="726"/>
    </location>
</feature>
<dbReference type="Pfam" id="PF03636">
    <property type="entry name" value="Glyco_hydro_65N"/>
    <property type="match status" value="1"/>
</dbReference>
<keyword evidence="2" id="KW-0328">Glycosyltransferase</keyword>
<dbReference type="InterPro" id="IPR008928">
    <property type="entry name" value="6-hairpin_glycosidase_sf"/>
</dbReference>
<dbReference type="InterPro" id="IPR012341">
    <property type="entry name" value="6hp_glycosidase-like_sf"/>
</dbReference>
<protein>
    <submittedName>
        <fullName evidence="7">Glycoside hydrolase family 65 protein</fullName>
    </submittedName>
</protein>
<dbReference type="AlphaFoldDB" id="A0A832W814"/>
<dbReference type="Pfam" id="PF03633">
    <property type="entry name" value="Glyco_hydro_65C"/>
    <property type="match status" value="1"/>
</dbReference>
<evidence type="ECO:0000256" key="3">
    <source>
        <dbReference type="ARBA" id="ARBA00022679"/>
    </source>
</evidence>